<evidence type="ECO:0000313" key="1">
    <source>
        <dbReference type="EMBL" id="KAJ7423143.1"/>
    </source>
</evidence>
<reference evidence="1" key="1">
    <citation type="submission" date="2019-10" db="EMBL/GenBank/DDBJ databases">
        <authorList>
            <person name="Soares A.E.R."/>
            <person name="Aleixo A."/>
            <person name="Schneider P."/>
            <person name="Miyaki C.Y."/>
            <person name="Schneider M.P."/>
            <person name="Mello C."/>
            <person name="Vasconcelos A.T.R."/>
        </authorList>
    </citation>
    <scope>NUCLEOTIDE SEQUENCE</scope>
    <source>
        <tissue evidence="1">Muscle</tissue>
    </source>
</reference>
<dbReference type="EMBL" id="WHWB01032897">
    <property type="protein sequence ID" value="KAJ7423143.1"/>
    <property type="molecule type" value="Genomic_DNA"/>
</dbReference>
<accession>A0ABQ9DPL5</accession>
<keyword evidence="2" id="KW-1185">Reference proteome</keyword>
<sequence length="114" mass="12601">MQTSNDKPAIVLALTKDPGWLAIHCVKVHYEEHKVFLHTHGVMVSTPDSGSQGREFESQWRPYPAVQASLPIRSRQISDAQQGQPRLVPVTVDSPEDFTVTVQARSVVADGPQD</sequence>
<gene>
    <name evidence="1" type="ORF">WISP_34837</name>
</gene>
<name>A0ABQ9DPL5_9PASS</name>
<evidence type="ECO:0000313" key="2">
    <source>
        <dbReference type="Proteomes" id="UP001145742"/>
    </source>
</evidence>
<protein>
    <submittedName>
        <fullName evidence="1">Uncharacterized protein</fullName>
    </submittedName>
</protein>
<proteinExistence type="predicted"/>
<comment type="caution">
    <text evidence="1">The sequence shown here is derived from an EMBL/GenBank/DDBJ whole genome shotgun (WGS) entry which is preliminary data.</text>
</comment>
<organism evidence="1 2">
    <name type="scientific">Willisornis vidua</name>
    <name type="common">Xingu scale-backed antbird</name>
    <dbReference type="NCBI Taxonomy" id="1566151"/>
    <lineage>
        <taxon>Eukaryota</taxon>
        <taxon>Metazoa</taxon>
        <taxon>Chordata</taxon>
        <taxon>Craniata</taxon>
        <taxon>Vertebrata</taxon>
        <taxon>Euteleostomi</taxon>
        <taxon>Archelosauria</taxon>
        <taxon>Archosauria</taxon>
        <taxon>Dinosauria</taxon>
        <taxon>Saurischia</taxon>
        <taxon>Theropoda</taxon>
        <taxon>Coelurosauria</taxon>
        <taxon>Aves</taxon>
        <taxon>Neognathae</taxon>
        <taxon>Neoaves</taxon>
        <taxon>Telluraves</taxon>
        <taxon>Australaves</taxon>
        <taxon>Passeriformes</taxon>
        <taxon>Thamnophilidae</taxon>
        <taxon>Willisornis</taxon>
    </lineage>
</organism>
<dbReference type="Proteomes" id="UP001145742">
    <property type="component" value="Unassembled WGS sequence"/>
</dbReference>